<gene>
    <name evidence="2" type="ORF">GSONMT00044171001</name>
</gene>
<reference evidence="2" key="2">
    <citation type="submission" date="2014-03" db="EMBL/GenBank/DDBJ databases">
        <authorList>
            <person name="Genoscope - CEA"/>
        </authorList>
    </citation>
    <scope>NUCLEOTIDE SEQUENCE</scope>
</reference>
<dbReference type="PANTHER" id="PTHR18884">
    <property type="entry name" value="SEPTIN"/>
    <property type="match status" value="1"/>
</dbReference>
<proteinExistence type="predicted"/>
<sequence>CSLQSQVEQSKVLVKEGGVQLLLTIVDTPGFGDAVDNSNCWQPVIDHIDSKFEDYLNSESRVNRRQMPDNRVHCCLYFIAPSGHG</sequence>
<dbReference type="STRING" id="8022.A0A061A742"/>
<dbReference type="Pfam" id="PF00735">
    <property type="entry name" value="Septin"/>
    <property type="match status" value="1"/>
</dbReference>
<protein>
    <recommendedName>
        <fullName evidence="1">Septin-type G domain-containing protein</fullName>
    </recommendedName>
</protein>
<accession>A0A061A742</accession>
<evidence type="ECO:0000313" key="3">
    <source>
        <dbReference type="Proteomes" id="UP000193380"/>
    </source>
</evidence>
<feature type="non-terminal residue" evidence="2">
    <location>
        <position position="1"/>
    </location>
</feature>
<name>A0A061A742_ONCMY</name>
<dbReference type="EMBL" id="FR980944">
    <property type="protein sequence ID" value="CDR18924.1"/>
    <property type="molecule type" value="Genomic_DNA"/>
</dbReference>
<dbReference type="AlphaFoldDB" id="A0A061A742"/>
<evidence type="ECO:0000313" key="2">
    <source>
        <dbReference type="EMBL" id="CDR18924.1"/>
    </source>
</evidence>
<dbReference type="InterPro" id="IPR030379">
    <property type="entry name" value="G_SEPTIN_dom"/>
</dbReference>
<reference evidence="2" key="1">
    <citation type="journal article" date="2014" name="Nat. Commun.">
        <title>The rainbow trout genome provides novel insights into evolution after whole-genome duplication in vertebrates.</title>
        <authorList>
            <person name="Berthelot C."/>
            <person name="Brunet F."/>
            <person name="Chalopin D."/>
            <person name="Juanchich A."/>
            <person name="Bernard M."/>
            <person name="Noel B."/>
            <person name="Bento P."/>
            <person name="Da Silva C."/>
            <person name="Labadie K."/>
            <person name="Alberti A."/>
            <person name="Aury J.M."/>
            <person name="Louis A."/>
            <person name="Dehais P."/>
            <person name="Bardou P."/>
            <person name="Montfort J."/>
            <person name="Klopp C."/>
            <person name="Cabau C."/>
            <person name="Gaspin C."/>
            <person name="Thorgaard G.H."/>
            <person name="Boussaha M."/>
            <person name="Quillet E."/>
            <person name="Guyomard R."/>
            <person name="Galiana D."/>
            <person name="Bobe J."/>
            <person name="Volff J.N."/>
            <person name="Genet C."/>
            <person name="Wincker P."/>
            <person name="Jaillon O."/>
            <person name="Roest Crollius H."/>
            <person name="Guiguen Y."/>
        </authorList>
    </citation>
    <scope>NUCLEOTIDE SEQUENCE [LARGE SCALE GENOMIC DNA]</scope>
</reference>
<dbReference type="PROSITE" id="PS51719">
    <property type="entry name" value="G_SEPTIN"/>
    <property type="match status" value="1"/>
</dbReference>
<dbReference type="GO" id="GO:0005525">
    <property type="term" value="F:GTP binding"/>
    <property type="evidence" value="ECO:0007669"/>
    <property type="project" value="InterPro"/>
</dbReference>
<dbReference type="Gene3D" id="3.40.50.300">
    <property type="entry name" value="P-loop containing nucleotide triphosphate hydrolases"/>
    <property type="match status" value="1"/>
</dbReference>
<dbReference type="PaxDb" id="8022-A0A061A742"/>
<feature type="domain" description="Septin-type G" evidence="1">
    <location>
        <begin position="1"/>
        <end position="85"/>
    </location>
</feature>
<organism evidence="2 3">
    <name type="scientific">Oncorhynchus mykiss</name>
    <name type="common">Rainbow trout</name>
    <name type="synonym">Salmo gairdneri</name>
    <dbReference type="NCBI Taxonomy" id="8022"/>
    <lineage>
        <taxon>Eukaryota</taxon>
        <taxon>Metazoa</taxon>
        <taxon>Chordata</taxon>
        <taxon>Craniata</taxon>
        <taxon>Vertebrata</taxon>
        <taxon>Euteleostomi</taxon>
        <taxon>Actinopterygii</taxon>
        <taxon>Neopterygii</taxon>
        <taxon>Teleostei</taxon>
        <taxon>Protacanthopterygii</taxon>
        <taxon>Salmoniformes</taxon>
        <taxon>Salmonidae</taxon>
        <taxon>Salmoninae</taxon>
        <taxon>Oncorhynchus</taxon>
    </lineage>
</organism>
<dbReference type="Proteomes" id="UP000193380">
    <property type="component" value="Unassembled WGS sequence"/>
</dbReference>
<evidence type="ECO:0000259" key="1">
    <source>
        <dbReference type="PROSITE" id="PS51719"/>
    </source>
</evidence>
<dbReference type="InterPro" id="IPR027417">
    <property type="entry name" value="P-loop_NTPase"/>
</dbReference>